<comment type="caution">
    <text evidence="3">The sequence shown here is derived from an EMBL/GenBank/DDBJ whole genome shotgun (WGS) entry which is preliminary data.</text>
</comment>
<protein>
    <recommendedName>
        <fullName evidence="2">DUF1023 domain-containing protein</fullName>
    </recommendedName>
</protein>
<proteinExistence type="predicted"/>
<dbReference type="Proteomes" id="UP000295172">
    <property type="component" value="Unassembled WGS sequence"/>
</dbReference>
<name>A0A4R4XFH7_9ACTN</name>
<evidence type="ECO:0000259" key="2">
    <source>
        <dbReference type="Pfam" id="PF06259"/>
    </source>
</evidence>
<organism evidence="3 4">
    <name type="scientific">Kribbella turkmenica</name>
    <dbReference type="NCBI Taxonomy" id="2530375"/>
    <lineage>
        <taxon>Bacteria</taxon>
        <taxon>Bacillati</taxon>
        <taxon>Actinomycetota</taxon>
        <taxon>Actinomycetes</taxon>
        <taxon>Propionibacteriales</taxon>
        <taxon>Kribbellaceae</taxon>
        <taxon>Kribbella</taxon>
    </lineage>
</organism>
<dbReference type="InterPro" id="IPR010427">
    <property type="entry name" value="DUF1023"/>
</dbReference>
<keyword evidence="4" id="KW-1185">Reference proteome</keyword>
<feature type="region of interest" description="Disordered" evidence="1">
    <location>
        <begin position="393"/>
        <end position="421"/>
    </location>
</feature>
<dbReference type="EMBL" id="SMKR01000011">
    <property type="protein sequence ID" value="TDD29434.1"/>
    <property type="molecule type" value="Genomic_DNA"/>
</dbReference>
<dbReference type="AlphaFoldDB" id="A0A4R4XFH7"/>
<reference evidence="3 4" key="1">
    <citation type="submission" date="2019-02" db="EMBL/GenBank/DDBJ databases">
        <title>Draft genome sequences of novel Actinobacteria.</title>
        <authorList>
            <person name="Sahin N."/>
            <person name="Ay H."/>
            <person name="Saygin H."/>
        </authorList>
    </citation>
    <scope>NUCLEOTIDE SEQUENCE [LARGE SCALE GENOMIC DNA]</scope>
    <source>
        <strain evidence="3 4">16K104</strain>
    </source>
</reference>
<accession>A0A4R4XFH7</accession>
<dbReference type="OrthoDB" id="5170249at2"/>
<evidence type="ECO:0000256" key="1">
    <source>
        <dbReference type="SAM" id="MobiDB-lite"/>
    </source>
</evidence>
<gene>
    <name evidence="3" type="ORF">E1218_04340</name>
</gene>
<evidence type="ECO:0000313" key="3">
    <source>
        <dbReference type="EMBL" id="TDD29434.1"/>
    </source>
</evidence>
<dbReference type="RefSeq" id="WP_132316461.1">
    <property type="nucleotide sequence ID" value="NZ_SMKR01000011.1"/>
</dbReference>
<evidence type="ECO:0000313" key="4">
    <source>
        <dbReference type="Proteomes" id="UP000295172"/>
    </source>
</evidence>
<dbReference type="Pfam" id="PF06259">
    <property type="entry name" value="Abhydrolase_8"/>
    <property type="match status" value="1"/>
</dbReference>
<feature type="domain" description="DUF1023" evidence="2">
    <location>
        <begin position="127"/>
        <end position="290"/>
    </location>
</feature>
<sequence>MTDADQVDRLILRTRDLPHEVAVREVNDFFRSLPEATAWALAESRPEQIGPLDGAPPQLRYRANHLILVAAHQRLHALVESRQATLEQRRRLVTLTEMLQPISTRLDVDAGGNRVVVPEPRQYLLVDPEGQGRMIEVQGDLEQAENVAVLVPGMNNDLERVRSQSVRAKEIREEVGPRKTATVVWLGYHAPIGLTAARSTESSRAGAPQLCRFQAGLDVVKSADAKTTLIGNSYGAQLVGRAMLAGVRADRVVLTGCPGVDPAVHSAAQLTPPGTQLFVARSRGDYVSYAEQHGPDPAGFPDMFRFETDNDKVSITGHMSYFEKNSESMINVGRIIRGDLAAVTRAAKTTPEEETRVLGVSWAGPLRTLAHSEAAEPISKVFDGLAALRTISTTPSRQQALDSARKRPGSSTARTPEGPAR</sequence>